<gene>
    <name evidence="2" type="ORF">ATW55_08895</name>
</gene>
<feature type="domain" description="Calcineurin-like phosphoesterase" evidence="1">
    <location>
        <begin position="12"/>
        <end position="177"/>
    </location>
</feature>
<dbReference type="AlphaFoldDB" id="A0A101XST0"/>
<reference evidence="2 3" key="1">
    <citation type="submission" date="2015-12" db="EMBL/GenBank/DDBJ databases">
        <title>Draft genome sequence of Acidibacillus ferrooxidans ITV001, isolated from a chalcopyrite acid mine drainage site in Brazil.</title>
        <authorList>
            <person name="Dall'Agnol H."/>
            <person name="Nancucheo I."/>
            <person name="Johnson B."/>
            <person name="Oliveira R."/>
            <person name="Leite L."/>
            <person name="Pylro V."/>
            <person name="Nunes G.L."/>
            <person name="Tzotzos G."/>
            <person name="Fernandes G.R."/>
            <person name="Dutra J."/>
            <person name="Orellana S.C."/>
            <person name="Oliveira G."/>
        </authorList>
    </citation>
    <scope>NUCLEOTIDE SEQUENCE [LARGE SCALE GENOMIC DNA]</scope>
    <source>
        <strain evidence="3">ITV01</strain>
    </source>
</reference>
<organism evidence="2 3">
    <name type="scientific">Ferroacidibacillus organovorans</name>
    <dbReference type="NCBI Taxonomy" id="1765683"/>
    <lineage>
        <taxon>Bacteria</taxon>
        <taxon>Bacillati</taxon>
        <taxon>Bacillota</taxon>
        <taxon>Bacilli</taxon>
        <taxon>Bacillales</taxon>
        <taxon>Alicyclobacillaceae</taxon>
        <taxon>Ferroacidibacillus</taxon>
    </lineage>
</organism>
<dbReference type="EMBL" id="LPVJ01000009">
    <property type="protein sequence ID" value="KUO96902.1"/>
    <property type="molecule type" value="Genomic_DNA"/>
</dbReference>
<dbReference type="PIRSF" id="PIRSF033094">
    <property type="entry name" value="Pesterase_CT488"/>
    <property type="match status" value="1"/>
</dbReference>
<dbReference type="InterPro" id="IPR004843">
    <property type="entry name" value="Calcineurin-like_PHP"/>
</dbReference>
<evidence type="ECO:0000313" key="3">
    <source>
        <dbReference type="Proteomes" id="UP000053557"/>
    </source>
</evidence>
<dbReference type="SUPFAM" id="SSF56300">
    <property type="entry name" value="Metallo-dependent phosphatases"/>
    <property type="match status" value="1"/>
</dbReference>
<dbReference type="GO" id="GO:0016787">
    <property type="term" value="F:hydrolase activity"/>
    <property type="evidence" value="ECO:0007669"/>
    <property type="project" value="InterPro"/>
</dbReference>
<dbReference type="InterPro" id="IPR014578">
    <property type="entry name" value="Pesterase_CT488"/>
</dbReference>
<name>A0A101XST0_9BACL</name>
<comment type="caution">
    <text evidence="2">The sequence shown here is derived from an EMBL/GenBank/DDBJ whole genome shotgun (WGS) entry which is preliminary data.</text>
</comment>
<sequence length="213" mass="24609">MDVFGENWERHAERIERAWREQITEDDDILLPGDLSWAMREREALPDFSFLSSLPGRKILLRGNHDYWWSTKRKVEKLAGNGFFVLQNNAIPLVDVTIVGTRGWDLPHPKMTEEDHTIYKREVERLRLSLEEGKTSGKPLLAMMHFPPMTRHVRESEFSKLLETYGVTLCVYGHLHGNAHQARVEGIVRDVEYRLVSADFLSFSPLPLALPSS</sequence>
<dbReference type="OrthoDB" id="8610138at2"/>
<evidence type="ECO:0000259" key="1">
    <source>
        <dbReference type="Pfam" id="PF00149"/>
    </source>
</evidence>
<protein>
    <recommendedName>
        <fullName evidence="1">Calcineurin-like phosphoesterase domain-containing protein</fullName>
    </recommendedName>
</protein>
<dbReference type="PANTHER" id="PTHR31302">
    <property type="entry name" value="TRANSMEMBRANE PROTEIN WITH METALLOPHOSPHOESTERASE DOMAIN-RELATED"/>
    <property type="match status" value="1"/>
</dbReference>
<dbReference type="InterPro" id="IPR051158">
    <property type="entry name" value="Metallophosphoesterase_sf"/>
</dbReference>
<dbReference type="PANTHER" id="PTHR31302:SF22">
    <property type="entry name" value="PHOSPHOESTERASE"/>
    <property type="match status" value="1"/>
</dbReference>
<evidence type="ECO:0000313" key="2">
    <source>
        <dbReference type="EMBL" id="KUO96902.1"/>
    </source>
</evidence>
<dbReference type="InterPro" id="IPR029052">
    <property type="entry name" value="Metallo-depent_PP-like"/>
</dbReference>
<dbReference type="Pfam" id="PF00149">
    <property type="entry name" value="Metallophos"/>
    <property type="match status" value="1"/>
</dbReference>
<accession>A0A101XST0</accession>
<dbReference type="Proteomes" id="UP000053557">
    <property type="component" value="Unassembled WGS sequence"/>
</dbReference>
<keyword evidence="3" id="KW-1185">Reference proteome</keyword>
<proteinExistence type="predicted"/>
<dbReference type="Gene3D" id="3.60.21.10">
    <property type="match status" value="1"/>
</dbReference>